<feature type="chain" id="PRO_5024274535" evidence="1">
    <location>
        <begin position="26"/>
        <end position="86"/>
    </location>
</feature>
<organism evidence="2 3">
    <name type="scientific">Pyrus ussuriensis x Pyrus communis</name>
    <dbReference type="NCBI Taxonomy" id="2448454"/>
    <lineage>
        <taxon>Eukaryota</taxon>
        <taxon>Viridiplantae</taxon>
        <taxon>Streptophyta</taxon>
        <taxon>Embryophyta</taxon>
        <taxon>Tracheophyta</taxon>
        <taxon>Spermatophyta</taxon>
        <taxon>Magnoliopsida</taxon>
        <taxon>eudicotyledons</taxon>
        <taxon>Gunneridae</taxon>
        <taxon>Pentapetalae</taxon>
        <taxon>rosids</taxon>
        <taxon>fabids</taxon>
        <taxon>Rosales</taxon>
        <taxon>Rosaceae</taxon>
        <taxon>Amygdaloideae</taxon>
        <taxon>Maleae</taxon>
        <taxon>Pyrus</taxon>
    </lineage>
</organism>
<evidence type="ECO:0000313" key="3">
    <source>
        <dbReference type="Proteomes" id="UP000327157"/>
    </source>
</evidence>
<keyword evidence="1" id="KW-0732">Signal</keyword>
<comment type="caution">
    <text evidence="2">The sequence shown here is derived from an EMBL/GenBank/DDBJ whole genome shotgun (WGS) entry which is preliminary data.</text>
</comment>
<protein>
    <submittedName>
        <fullName evidence="2">Uncharacterized protein</fullName>
    </submittedName>
</protein>
<evidence type="ECO:0000313" key="2">
    <source>
        <dbReference type="EMBL" id="KAB2598131.1"/>
    </source>
</evidence>
<dbReference type="Proteomes" id="UP000327157">
    <property type="component" value="Chromosome 1"/>
</dbReference>
<dbReference type="EMBL" id="SMOL01000768">
    <property type="protein sequence ID" value="KAB2598131.1"/>
    <property type="molecule type" value="Genomic_DNA"/>
</dbReference>
<evidence type="ECO:0000256" key="1">
    <source>
        <dbReference type="SAM" id="SignalP"/>
    </source>
</evidence>
<dbReference type="AlphaFoldDB" id="A0A5N5F7V8"/>
<gene>
    <name evidence="2" type="ORF">D8674_001051</name>
</gene>
<keyword evidence="3" id="KW-1185">Reference proteome</keyword>
<accession>A0A5N5F7V8</accession>
<reference evidence="2 3" key="3">
    <citation type="submission" date="2019-11" db="EMBL/GenBank/DDBJ databases">
        <title>A de novo genome assembly of a pear dwarfing rootstock.</title>
        <authorList>
            <person name="Wang F."/>
            <person name="Wang J."/>
            <person name="Li S."/>
            <person name="Zhang Y."/>
            <person name="Fang M."/>
            <person name="Ma L."/>
            <person name="Zhao Y."/>
            <person name="Jiang S."/>
        </authorList>
    </citation>
    <scope>NUCLEOTIDE SEQUENCE [LARGE SCALE GENOMIC DNA]</scope>
    <source>
        <strain evidence="2">S2</strain>
        <tissue evidence="2">Leaf</tissue>
    </source>
</reference>
<proteinExistence type="predicted"/>
<name>A0A5N5F7V8_9ROSA</name>
<reference evidence="3" key="2">
    <citation type="submission" date="2019-10" db="EMBL/GenBank/DDBJ databases">
        <title>A de novo genome assembly of a pear dwarfing rootstock.</title>
        <authorList>
            <person name="Wang F."/>
            <person name="Wang J."/>
            <person name="Li S."/>
            <person name="Zhang Y."/>
            <person name="Fang M."/>
            <person name="Ma L."/>
            <person name="Zhao Y."/>
            <person name="Jiang S."/>
        </authorList>
    </citation>
    <scope>NUCLEOTIDE SEQUENCE [LARGE SCALE GENOMIC DNA]</scope>
</reference>
<reference evidence="2 3" key="1">
    <citation type="submission" date="2019-09" db="EMBL/GenBank/DDBJ databases">
        <authorList>
            <person name="Ou C."/>
        </authorList>
    </citation>
    <scope>NUCLEOTIDE SEQUENCE [LARGE SCALE GENOMIC DNA]</scope>
    <source>
        <strain evidence="2">S2</strain>
        <tissue evidence="2">Leaf</tissue>
    </source>
</reference>
<feature type="signal peptide" evidence="1">
    <location>
        <begin position="1"/>
        <end position="25"/>
    </location>
</feature>
<sequence length="86" mass="9677">MNMSTKVLAVLLAILVVCSPALTQARHKHLHVTQHDKVFIVKSPPQYEARTFADFKVGEPLYRVKENGDEVLVPATQVASMYRITE</sequence>